<comment type="caution">
    <text evidence="7">The sequence shown here is derived from an EMBL/GenBank/DDBJ whole genome shotgun (WGS) entry which is preliminary data.</text>
</comment>
<dbReference type="GO" id="GO:0008171">
    <property type="term" value="F:O-methyltransferase activity"/>
    <property type="evidence" value="ECO:0007669"/>
    <property type="project" value="InterPro"/>
</dbReference>
<evidence type="ECO:0000256" key="3">
    <source>
        <dbReference type="ARBA" id="ARBA00022691"/>
    </source>
</evidence>
<dbReference type="InterPro" id="IPR012967">
    <property type="entry name" value="COMT_dimerisation"/>
</dbReference>
<dbReference type="Gene3D" id="3.40.50.150">
    <property type="entry name" value="Vaccinia Virus protein VP39"/>
    <property type="match status" value="1"/>
</dbReference>
<evidence type="ECO:0000313" key="7">
    <source>
        <dbReference type="EMBL" id="GHC40583.1"/>
    </source>
</evidence>
<dbReference type="InterPro" id="IPR036390">
    <property type="entry name" value="WH_DNA-bd_sf"/>
</dbReference>
<keyword evidence="3" id="KW-0949">S-adenosyl-L-methionine</keyword>
<evidence type="ECO:0000259" key="6">
    <source>
        <dbReference type="Pfam" id="PF08100"/>
    </source>
</evidence>
<dbReference type="GO" id="GO:0032259">
    <property type="term" value="P:methylation"/>
    <property type="evidence" value="ECO:0007669"/>
    <property type="project" value="UniProtKB-KW"/>
</dbReference>
<organism evidence="7 8">
    <name type="scientific">Streptomyces cinnamoneus</name>
    <name type="common">Streptoverticillium cinnamoneum</name>
    <dbReference type="NCBI Taxonomy" id="53446"/>
    <lineage>
        <taxon>Bacteria</taxon>
        <taxon>Bacillati</taxon>
        <taxon>Actinomycetota</taxon>
        <taxon>Actinomycetes</taxon>
        <taxon>Kitasatosporales</taxon>
        <taxon>Streptomycetaceae</taxon>
        <taxon>Streptomyces</taxon>
        <taxon>Streptomyces cinnamoneus group</taxon>
    </lineage>
</organism>
<feature type="active site" description="Proton acceptor" evidence="4">
    <location>
        <position position="259"/>
    </location>
</feature>
<evidence type="ECO:0000256" key="2">
    <source>
        <dbReference type="ARBA" id="ARBA00022679"/>
    </source>
</evidence>
<dbReference type="RefSeq" id="WP_190108704.1">
    <property type="nucleotide sequence ID" value="NZ_BMVB01000003.1"/>
</dbReference>
<dbReference type="Pfam" id="PF08100">
    <property type="entry name" value="Dimerisation"/>
    <property type="match status" value="1"/>
</dbReference>
<dbReference type="Pfam" id="PF00891">
    <property type="entry name" value="Methyltransf_2"/>
    <property type="match status" value="1"/>
</dbReference>
<dbReference type="PANTHER" id="PTHR43712">
    <property type="entry name" value="PUTATIVE (AFU_ORTHOLOGUE AFUA_4G14580)-RELATED"/>
    <property type="match status" value="1"/>
</dbReference>
<evidence type="ECO:0000256" key="1">
    <source>
        <dbReference type="ARBA" id="ARBA00022603"/>
    </source>
</evidence>
<dbReference type="Proteomes" id="UP000646244">
    <property type="component" value="Unassembled WGS sequence"/>
</dbReference>
<dbReference type="PROSITE" id="PS51683">
    <property type="entry name" value="SAM_OMT_II"/>
    <property type="match status" value="1"/>
</dbReference>
<proteinExistence type="predicted"/>
<keyword evidence="2" id="KW-0808">Transferase</keyword>
<dbReference type="CDD" id="cd02440">
    <property type="entry name" value="AdoMet_MTases"/>
    <property type="match status" value="1"/>
</dbReference>
<feature type="domain" description="O-methyltransferase dimerisation" evidence="6">
    <location>
        <begin position="24"/>
        <end position="99"/>
    </location>
</feature>
<dbReference type="SUPFAM" id="SSF46785">
    <property type="entry name" value="Winged helix' DNA-binding domain"/>
    <property type="match status" value="1"/>
</dbReference>
<gene>
    <name evidence="7" type="ORF">GCM10010507_13520</name>
</gene>
<dbReference type="SUPFAM" id="SSF53335">
    <property type="entry name" value="S-adenosyl-L-methionine-dependent methyltransferases"/>
    <property type="match status" value="1"/>
</dbReference>
<accession>A0A918TCH2</accession>
<feature type="domain" description="O-methyltransferase C-terminal" evidence="5">
    <location>
        <begin position="123"/>
        <end position="332"/>
    </location>
</feature>
<dbReference type="InterPro" id="IPR036388">
    <property type="entry name" value="WH-like_DNA-bd_sf"/>
</dbReference>
<dbReference type="InterPro" id="IPR029063">
    <property type="entry name" value="SAM-dependent_MTases_sf"/>
</dbReference>
<dbReference type="EMBL" id="BMVB01000003">
    <property type="protein sequence ID" value="GHC40583.1"/>
    <property type="molecule type" value="Genomic_DNA"/>
</dbReference>
<dbReference type="PIRSF" id="PIRSF005739">
    <property type="entry name" value="O-mtase"/>
    <property type="match status" value="1"/>
</dbReference>
<dbReference type="InterPro" id="IPR016461">
    <property type="entry name" value="COMT-like"/>
</dbReference>
<sequence>MTSAKRDTGHDATPVGWAERAAVMQLAFGQMGTYVLGTAVRLGVFEQVGEGERTVADLARVLGTQPQATHRLLRALAGLQLLTETAPGTFATTPAGDLLRSGVPGTLVSVARVFTDPSMTRGWDFLEQSVRTGEVGFEAAFGTDFFSYLKERPELSAEFNAAMGQATQVVAEVLPAHYDFGRFGTVVDVGGGDGTLLAAVLRAHPGPRGVVYDTAEGLAQAPALLADGKLADRITLTVGDFFASAPAGGDLYLLKSVVHDWNDEQCVTILRNIREVIPDHGSLVLVEPVLPAVVSAETHALTYLSDLNMLVNLGGRERTADDFAGLCTAAGFTLDTITPLPQPNVFHLIEAKPS</sequence>
<dbReference type="Gene3D" id="1.10.287.1350">
    <property type="match status" value="1"/>
</dbReference>
<evidence type="ECO:0000256" key="4">
    <source>
        <dbReference type="PIRSR" id="PIRSR005739-1"/>
    </source>
</evidence>
<evidence type="ECO:0000259" key="5">
    <source>
        <dbReference type="Pfam" id="PF00891"/>
    </source>
</evidence>
<dbReference type="Gene3D" id="1.10.10.10">
    <property type="entry name" value="Winged helix-like DNA-binding domain superfamily/Winged helix DNA-binding domain"/>
    <property type="match status" value="1"/>
</dbReference>
<name>A0A918TCH2_STRCJ</name>
<evidence type="ECO:0000313" key="8">
    <source>
        <dbReference type="Proteomes" id="UP000646244"/>
    </source>
</evidence>
<reference evidence="7" key="2">
    <citation type="submission" date="2020-09" db="EMBL/GenBank/DDBJ databases">
        <authorList>
            <person name="Sun Q."/>
            <person name="Ohkuma M."/>
        </authorList>
    </citation>
    <scope>NUCLEOTIDE SEQUENCE</scope>
    <source>
        <strain evidence="7">JCM 4633</strain>
    </source>
</reference>
<dbReference type="InterPro" id="IPR001077">
    <property type="entry name" value="COMT_C"/>
</dbReference>
<protein>
    <submittedName>
        <fullName evidence="7">Methyltransferase</fullName>
    </submittedName>
</protein>
<dbReference type="PANTHER" id="PTHR43712:SF2">
    <property type="entry name" value="O-METHYLTRANSFERASE CICE"/>
    <property type="match status" value="1"/>
</dbReference>
<reference evidence="7" key="1">
    <citation type="journal article" date="2014" name="Int. J. Syst. Evol. Microbiol.">
        <title>Complete genome sequence of Corynebacterium casei LMG S-19264T (=DSM 44701T), isolated from a smear-ripened cheese.</title>
        <authorList>
            <consortium name="US DOE Joint Genome Institute (JGI-PGF)"/>
            <person name="Walter F."/>
            <person name="Albersmeier A."/>
            <person name="Kalinowski J."/>
            <person name="Ruckert C."/>
        </authorList>
    </citation>
    <scope>NUCLEOTIDE SEQUENCE</scope>
    <source>
        <strain evidence="7">JCM 4633</strain>
    </source>
</reference>
<dbReference type="AlphaFoldDB" id="A0A918TCH2"/>
<keyword evidence="1 7" id="KW-0489">Methyltransferase</keyword>
<dbReference type="GO" id="GO:0046983">
    <property type="term" value="F:protein dimerization activity"/>
    <property type="evidence" value="ECO:0007669"/>
    <property type="project" value="InterPro"/>
</dbReference>